<dbReference type="CDD" id="cd22915">
    <property type="entry name" value="HFD_SOS1_rpt2"/>
    <property type="match status" value="1"/>
</dbReference>
<dbReference type="Pfam" id="PF00621">
    <property type="entry name" value="RhoGEF"/>
    <property type="match status" value="1"/>
</dbReference>
<protein>
    <submittedName>
        <fullName evidence="8">SOS Ras/Rho guanine nucleotide exchange factor 2</fullName>
    </submittedName>
</protein>
<dbReference type="InterPro" id="IPR000219">
    <property type="entry name" value="DH_dom"/>
</dbReference>
<dbReference type="AlphaFoldDB" id="A0A2K5NPC5"/>
<feature type="domain" description="N-terminal Ras-GEF" evidence="7">
    <location>
        <begin position="500"/>
        <end position="644"/>
    </location>
</feature>
<reference evidence="8" key="2">
    <citation type="submission" date="2025-09" db="UniProtKB">
        <authorList>
            <consortium name="Ensembl"/>
        </authorList>
    </citation>
    <scope>IDENTIFICATION</scope>
</reference>
<dbReference type="GO" id="GO:0005085">
    <property type="term" value="F:guanyl-nucleotide exchange factor activity"/>
    <property type="evidence" value="ECO:0007669"/>
    <property type="project" value="UniProtKB-KW"/>
</dbReference>
<dbReference type="InterPro" id="IPR023578">
    <property type="entry name" value="Ras_GEF_dom_sf"/>
</dbReference>
<sequence length="1237" mass="141627">MQQAPQPYEFFSEENSPKWRGLLVSALRKVQEQVHPTLSANEESLYYIEELIFQLLNKLCMAQPRTVQDVEERVQKTFPHPIDKWAIADAQSAIEKRKRRNPLLLPVDKIHPSLKEVLGYKVDYHVSLYIVAVLEYISADILKLAGNYVFNIRHYEISQQDIKVSMCADKVLMDMFDQDDIGLVSLCEDEPSSSGELNYYDLVRTEIAEERQYLRELNMIIKVFREAFLSDRKLFKPSDIEKIFSNISDIHELTVKLLGLIEDTVEMTDESSPHPLAGSCFEDLAEEQAFDPYETLSQDILSPEDPVCPFYSHQLRSKHLAIKKMNEIQKNIDGWEGKDIGQCCNEFIMEGPLTRIGAKHERHIFLFDGLMISCKPNHGQTRLPGYSSAEYRLKEKFVMRKIQICDKEDTCECKHAFELVSKDENSVVFAAKSAEEKNNWMAALISLHYRSTLDRMLDSVLLKEENEQPLRLPSPEVYRFVVKDSEENIVFEDNLQSRSGIPIIKGGTVVKLIERLTYHMYADPNFVRTFLTTYRSFCKPQELLSLLIERFEIPEPEPTDADKLAIEKGEQPISADLKRFRKEYVQPVQLRILNVFRHWVEHHFYDFERDLELLERLESFISSVRGKAMKKWVESIAKIIKRKKQAQANGISHNITFESPPPAIEWHISKPGQFETFDLMTLHPIEIARQLTLLESDLYRKVQPSELVGSVWTKEDKEINSPNLLKMIRHTTNLTLWFEKCIVEAENFEERVAVLSRVIEILQVFQDLNNFNGVLEIVSAVNSVSVYRLDHTFEALQERKRKILDEAVELSQDHFKKYLVKLKSINPPCVPFFGIYLTNILKTEEGNNDFLKKKGKDLINFSKRRKVAEITGEIQQYQNQPYCLRIEPDMRRFFENLNPMGNASEKEFTDYLFNKSLEIEPRNCKQPPRFPRKSTFSLKSPGIRPNTGRHGSTSGTLRGHPTPLEREPCKISFSRIAETELESTVSAPTSPNTPSTPPVSASSDLSVFLDVDLNSSCGSNSIFAPVLLPHSKSFFSSCGSLHKLSEEPLIPPPLPPRKKFDHDASNSKGNMKSDDDPPAIPPRQPPPPKVKPRVPVPTGAFDGPLHSPPPPPPRDPLPDTPPPVPLRPPEHFINCPFNLQPPPLGHLHRDSDWLRDISTCPNSPSTPPSTPSPRVPRRCYVLSSSQNNLAHPPAPPVPPRQNSSPHLPKLPPKTYKRELSHPPLYRLPLLENAETPQ</sequence>
<dbReference type="Bgee" id="ENSCATG00000042288">
    <property type="expression patterns" value="Expressed in colon and 12 other cell types or tissues"/>
</dbReference>
<dbReference type="CDD" id="cd06224">
    <property type="entry name" value="REM"/>
    <property type="match status" value="1"/>
</dbReference>
<dbReference type="CDD" id="cd00155">
    <property type="entry name" value="RasGEF"/>
    <property type="match status" value="1"/>
</dbReference>
<dbReference type="SUPFAM" id="SSF48065">
    <property type="entry name" value="DBL homology domain (DH-domain)"/>
    <property type="match status" value="1"/>
</dbReference>
<dbReference type="InterPro" id="IPR036964">
    <property type="entry name" value="RASGEF_cat_dom_sf"/>
</dbReference>
<reference evidence="8" key="1">
    <citation type="submission" date="2025-08" db="UniProtKB">
        <authorList>
            <consortium name="Ensembl"/>
        </authorList>
    </citation>
    <scope>IDENTIFICATION</scope>
</reference>
<name>A0A2K5NPC5_CERAT</name>
<dbReference type="SMART" id="SM00147">
    <property type="entry name" value="RasGEF"/>
    <property type="match status" value="1"/>
</dbReference>
<dbReference type="GO" id="GO:0007265">
    <property type="term" value="P:Ras protein signal transduction"/>
    <property type="evidence" value="ECO:0007669"/>
    <property type="project" value="TreeGrafter"/>
</dbReference>
<dbReference type="GO" id="GO:0005829">
    <property type="term" value="C:cytosol"/>
    <property type="evidence" value="ECO:0007669"/>
    <property type="project" value="UniProtKB-ARBA"/>
</dbReference>
<dbReference type="SUPFAM" id="SSF48366">
    <property type="entry name" value="Ras GEF"/>
    <property type="match status" value="1"/>
</dbReference>
<feature type="region of interest" description="Disordered" evidence="3">
    <location>
        <begin position="981"/>
        <end position="1001"/>
    </location>
</feature>
<evidence type="ECO:0000313" key="9">
    <source>
        <dbReference type="Proteomes" id="UP000233060"/>
    </source>
</evidence>
<dbReference type="SMART" id="SM00233">
    <property type="entry name" value="PH"/>
    <property type="match status" value="1"/>
</dbReference>
<keyword evidence="9" id="KW-1185">Reference proteome</keyword>
<dbReference type="Pfam" id="PF00617">
    <property type="entry name" value="RasGEF"/>
    <property type="match status" value="1"/>
</dbReference>
<feature type="compositionally biased region" description="Pro residues" evidence="3">
    <location>
        <begin position="1164"/>
        <end position="1174"/>
    </location>
</feature>
<dbReference type="SMART" id="SM00325">
    <property type="entry name" value="RhoGEF"/>
    <property type="match status" value="1"/>
</dbReference>
<dbReference type="InterPro" id="IPR001849">
    <property type="entry name" value="PH_domain"/>
</dbReference>
<dbReference type="Gene3D" id="1.10.20.10">
    <property type="entry name" value="Histone, subunit A"/>
    <property type="match status" value="1"/>
</dbReference>
<evidence type="ECO:0000313" key="8">
    <source>
        <dbReference type="Ensembl" id="ENSCATP00000039383.1"/>
    </source>
</evidence>
<evidence type="ECO:0000259" key="5">
    <source>
        <dbReference type="PROSITE" id="PS50009"/>
    </source>
</evidence>
<dbReference type="Gene3D" id="1.10.840.10">
    <property type="entry name" value="Ras guanine-nucleotide exchange factors catalytic domain"/>
    <property type="match status" value="1"/>
</dbReference>
<dbReference type="GO" id="GO:0005886">
    <property type="term" value="C:plasma membrane"/>
    <property type="evidence" value="ECO:0007669"/>
    <property type="project" value="TreeGrafter"/>
</dbReference>
<dbReference type="PROSITE" id="PS50009">
    <property type="entry name" value="RASGEF_CAT"/>
    <property type="match status" value="1"/>
</dbReference>
<dbReference type="GO" id="GO:0046982">
    <property type="term" value="F:protein heterodimerization activity"/>
    <property type="evidence" value="ECO:0007669"/>
    <property type="project" value="InterPro"/>
</dbReference>
<dbReference type="PROSITE" id="PS50003">
    <property type="entry name" value="PH_DOMAIN"/>
    <property type="match status" value="1"/>
</dbReference>
<feature type="domain" description="Ras-GEF" evidence="5">
    <location>
        <begin position="683"/>
        <end position="922"/>
    </location>
</feature>
<feature type="compositionally biased region" description="Pro residues" evidence="3">
    <location>
        <begin position="1078"/>
        <end position="1089"/>
    </location>
</feature>
<dbReference type="Gene3D" id="6.10.250.3060">
    <property type="match status" value="1"/>
</dbReference>
<dbReference type="PROSITE" id="PS50212">
    <property type="entry name" value="RASGEF_NTER"/>
    <property type="match status" value="1"/>
</dbReference>
<dbReference type="Pfam" id="PF22697">
    <property type="entry name" value="SOS1_NGEF_PH"/>
    <property type="match status" value="1"/>
</dbReference>
<dbReference type="InterPro" id="IPR035899">
    <property type="entry name" value="DBL_dom_sf"/>
</dbReference>
<dbReference type="SUPFAM" id="SSF47113">
    <property type="entry name" value="Histone-fold"/>
    <property type="match status" value="1"/>
</dbReference>
<feature type="region of interest" description="Disordered" evidence="3">
    <location>
        <begin position="923"/>
        <end position="966"/>
    </location>
</feature>
<evidence type="ECO:0000259" key="6">
    <source>
        <dbReference type="PROSITE" id="PS50010"/>
    </source>
</evidence>
<feature type="domain" description="PH" evidence="4">
    <location>
        <begin position="346"/>
        <end position="449"/>
    </location>
</feature>
<evidence type="ECO:0000256" key="3">
    <source>
        <dbReference type="SAM" id="MobiDB-lite"/>
    </source>
</evidence>
<dbReference type="InterPro" id="IPR009072">
    <property type="entry name" value="Histone-fold"/>
</dbReference>
<accession>A0A2K5NPC5</accession>
<dbReference type="InterPro" id="IPR008937">
    <property type="entry name" value="Ras-like_GEF"/>
</dbReference>
<organism evidence="8 9">
    <name type="scientific">Cercocebus atys</name>
    <name type="common">Sooty mangabey</name>
    <name type="synonym">Cercocebus torquatus atys</name>
    <dbReference type="NCBI Taxonomy" id="9531"/>
    <lineage>
        <taxon>Eukaryota</taxon>
        <taxon>Metazoa</taxon>
        <taxon>Chordata</taxon>
        <taxon>Craniata</taxon>
        <taxon>Vertebrata</taxon>
        <taxon>Euteleostomi</taxon>
        <taxon>Mammalia</taxon>
        <taxon>Eutheria</taxon>
        <taxon>Euarchontoglires</taxon>
        <taxon>Primates</taxon>
        <taxon>Haplorrhini</taxon>
        <taxon>Catarrhini</taxon>
        <taxon>Cercopithecidae</taxon>
        <taxon>Cercopithecinae</taxon>
        <taxon>Cercocebus</taxon>
    </lineage>
</organism>
<dbReference type="CDD" id="cd22914">
    <property type="entry name" value="HFD_SOS1_rpt1"/>
    <property type="match status" value="1"/>
</dbReference>
<dbReference type="Gene3D" id="1.20.870.10">
    <property type="entry name" value="Son of sevenless (SoS) protein Chain: S domain 1"/>
    <property type="match status" value="1"/>
</dbReference>
<dbReference type="SMART" id="SM00229">
    <property type="entry name" value="RasGEFN"/>
    <property type="match status" value="1"/>
</dbReference>
<evidence type="ECO:0000259" key="4">
    <source>
        <dbReference type="PROSITE" id="PS50003"/>
    </source>
</evidence>
<dbReference type="InterPro" id="IPR055251">
    <property type="entry name" value="SOS1_NGEF_PH"/>
</dbReference>
<evidence type="ECO:0000256" key="1">
    <source>
        <dbReference type="ARBA" id="ARBA00022658"/>
    </source>
</evidence>
<proteinExistence type="predicted"/>
<dbReference type="FunFam" id="2.30.29.30:FF:000068">
    <property type="entry name" value="Son of sevenless homolog 1 (Drosophila)"/>
    <property type="match status" value="1"/>
</dbReference>
<dbReference type="GeneTree" id="ENSGT00940000158324"/>
<dbReference type="PANTHER" id="PTHR23113">
    <property type="entry name" value="GUANINE NUCLEOTIDE EXCHANGE FACTOR"/>
    <property type="match status" value="1"/>
</dbReference>
<gene>
    <name evidence="8" type="primary">SOS2</name>
</gene>
<dbReference type="Pfam" id="PF00618">
    <property type="entry name" value="RasGEF_N"/>
    <property type="match status" value="1"/>
</dbReference>
<dbReference type="FunFam" id="1.10.20.10:FF:000029">
    <property type="entry name" value="son of sevenless homolog 1 isoform X1"/>
    <property type="match status" value="1"/>
</dbReference>
<dbReference type="Gene3D" id="1.20.900.10">
    <property type="entry name" value="Dbl homology (DH) domain"/>
    <property type="match status" value="1"/>
</dbReference>
<dbReference type="InterPro" id="IPR019804">
    <property type="entry name" value="Ras_G-nucl-exch_fac_CS"/>
</dbReference>
<feature type="region of interest" description="Disordered" evidence="3">
    <location>
        <begin position="1047"/>
        <end position="1237"/>
    </location>
</feature>
<evidence type="ECO:0000259" key="7">
    <source>
        <dbReference type="PROSITE" id="PS50212"/>
    </source>
</evidence>
<dbReference type="Gene3D" id="2.30.29.30">
    <property type="entry name" value="Pleckstrin-homology domain (PH domain)/Phosphotyrosine-binding domain (PTB)"/>
    <property type="match status" value="1"/>
</dbReference>
<feature type="domain" description="DH" evidence="6">
    <location>
        <begin position="198"/>
        <end position="293"/>
    </location>
</feature>
<dbReference type="PROSITE" id="PS00720">
    <property type="entry name" value="RASGEF"/>
    <property type="match status" value="1"/>
</dbReference>
<dbReference type="PROSITE" id="PS50010">
    <property type="entry name" value="DH_2"/>
    <property type="match status" value="1"/>
</dbReference>
<feature type="compositionally biased region" description="Low complexity" evidence="3">
    <location>
        <begin position="983"/>
        <end position="1001"/>
    </location>
</feature>
<dbReference type="CDD" id="cd01261">
    <property type="entry name" value="PH_SOS"/>
    <property type="match status" value="1"/>
</dbReference>
<feature type="compositionally biased region" description="Pro residues" evidence="3">
    <location>
        <begin position="1106"/>
        <end position="1127"/>
    </location>
</feature>
<keyword evidence="1 2" id="KW-0344">Guanine-nucleotide releasing factor</keyword>
<dbReference type="Ensembl" id="ENSCATT00000063694.1">
    <property type="protein sequence ID" value="ENSCATP00000039383.1"/>
    <property type="gene ID" value="ENSCATG00000042288.1"/>
</dbReference>
<evidence type="ECO:0000256" key="2">
    <source>
        <dbReference type="PROSITE-ProRule" id="PRU00168"/>
    </source>
</evidence>
<dbReference type="InterPro" id="IPR001895">
    <property type="entry name" value="RASGEF_cat_dom"/>
</dbReference>
<dbReference type="PANTHER" id="PTHR23113:SF150">
    <property type="entry name" value="SON OF SEVENLESS HOMOLOG 2"/>
    <property type="match status" value="1"/>
</dbReference>
<dbReference type="Proteomes" id="UP000233060">
    <property type="component" value="Unassembled WGS sequence"/>
</dbReference>
<dbReference type="InterPro" id="IPR000651">
    <property type="entry name" value="Ras-like_Gua-exchang_fac_N"/>
</dbReference>
<dbReference type="SUPFAM" id="SSF50729">
    <property type="entry name" value="PH domain-like"/>
    <property type="match status" value="1"/>
</dbReference>
<dbReference type="InterPro" id="IPR011993">
    <property type="entry name" value="PH-like_dom_sf"/>
</dbReference>
<feature type="compositionally biased region" description="Basic and acidic residues" evidence="3">
    <location>
        <begin position="1058"/>
        <end position="1075"/>
    </location>
</feature>